<dbReference type="UniPathway" id="UPA00664"/>
<dbReference type="GO" id="GO:0008961">
    <property type="term" value="F:phosphatidylglycerol-prolipoprotein diacylglyceryl transferase activity"/>
    <property type="evidence" value="ECO:0007669"/>
    <property type="project" value="UniProtKB-UniRule"/>
</dbReference>
<comment type="function">
    <text evidence="7">Catalyzes the transfer of the diacylglyceryl group from phosphatidylglycerol to the sulfhydryl group of the N-terminal cysteine of a prolipoprotein, the first step in the formation of mature lipoproteins.</text>
</comment>
<evidence type="ECO:0000256" key="5">
    <source>
        <dbReference type="ARBA" id="ARBA00022989"/>
    </source>
</evidence>
<gene>
    <name evidence="7" type="primary">lgt</name>
    <name evidence="9" type="ORF">UABAM_04498</name>
</gene>
<feature type="transmembrane region" description="Helical" evidence="7">
    <location>
        <begin position="180"/>
        <end position="198"/>
    </location>
</feature>
<feature type="transmembrane region" description="Helical" evidence="7">
    <location>
        <begin position="124"/>
        <end position="143"/>
    </location>
</feature>
<proteinExistence type="inferred from homology"/>
<dbReference type="NCBIfam" id="TIGR00544">
    <property type="entry name" value="lgt"/>
    <property type="match status" value="1"/>
</dbReference>
<evidence type="ECO:0000256" key="7">
    <source>
        <dbReference type="HAMAP-Rule" id="MF_01147"/>
    </source>
</evidence>
<evidence type="ECO:0000256" key="2">
    <source>
        <dbReference type="ARBA" id="ARBA00022475"/>
    </source>
</evidence>
<comment type="catalytic activity">
    <reaction evidence="7">
        <text>L-cysteinyl-[prolipoprotein] + a 1,2-diacyl-sn-glycero-3-phospho-(1'-sn-glycerol) = an S-1,2-diacyl-sn-glyceryl-L-cysteinyl-[prolipoprotein] + sn-glycerol 1-phosphate + H(+)</text>
        <dbReference type="Rhea" id="RHEA:56712"/>
        <dbReference type="Rhea" id="RHEA-COMP:14679"/>
        <dbReference type="Rhea" id="RHEA-COMP:14680"/>
        <dbReference type="ChEBI" id="CHEBI:15378"/>
        <dbReference type="ChEBI" id="CHEBI:29950"/>
        <dbReference type="ChEBI" id="CHEBI:57685"/>
        <dbReference type="ChEBI" id="CHEBI:64716"/>
        <dbReference type="ChEBI" id="CHEBI:140658"/>
        <dbReference type="EC" id="2.5.1.145"/>
    </reaction>
</comment>
<reference evidence="9 10" key="1">
    <citation type="submission" date="2019-08" db="EMBL/GenBank/DDBJ databases">
        <title>Complete genome sequence of Candidatus Uab amorphum.</title>
        <authorList>
            <person name="Shiratori T."/>
            <person name="Suzuki S."/>
            <person name="Kakizawa Y."/>
            <person name="Ishida K."/>
        </authorList>
    </citation>
    <scope>NUCLEOTIDE SEQUENCE [LARGE SCALE GENOMIC DNA]</scope>
    <source>
        <strain evidence="9 10">SRT547</strain>
    </source>
</reference>
<sequence>MYFLDIIWNVDPIIFQAGPFQIRYYGLLFASGIFIGYLHWRQQMMTRLGYEEDVAEDFVMWGFFAILIGARLGHCLFYDPVYFLSNPLEILKIYKGGLASHGATLALILVLFRHHRVYKIPFRDVLDSLTLSAGICGITIRLGNFMNSELVGRVTDAPWGIKFPIHAEMMNVPLEARHPSQLYEVLLGVIVYITLLLIDQRYKNKGKRPRGLLISAFFLVYFIGRFIVEYFKEYQVLTSGLTMGQWLSVPFVIAGLYMLLNVITAPEYAEKKLPKEEKKEQKDTKDNSKKKKNKNKNKKKNKS</sequence>
<evidence type="ECO:0000313" key="10">
    <source>
        <dbReference type="Proteomes" id="UP000326354"/>
    </source>
</evidence>
<dbReference type="OrthoDB" id="871140at2"/>
<keyword evidence="6 7" id="KW-0472">Membrane</keyword>
<feature type="transmembrane region" description="Helical" evidence="7">
    <location>
        <begin position="20"/>
        <end position="38"/>
    </location>
</feature>
<evidence type="ECO:0000256" key="6">
    <source>
        <dbReference type="ARBA" id="ARBA00023136"/>
    </source>
</evidence>
<keyword evidence="10" id="KW-1185">Reference proteome</keyword>
<comment type="pathway">
    <text evidence="7">Protein modification; lipoprotein biosynthesis (diacylglyceryl transfer).</text>
</comment>
<evidence type="ECO:0000256" key="3">
    <source>
        <dbReference type="ARBA" id="ARBA00022679"/>
    </source>
</evidence>
<dbReference type="EMBL" id="AP019860">
    <property type="protein sequence ID" value="BBM86112.1"/>
    <property type="molecule type" value="Genomic_DNA"/>
</dbReference>
<accession>A0A5S9F6C0</accession>
<evidence type="ECO:0000256" key="8">
    <source>
        <dbReference type="SAM" id="MobiDB-lite"/>
    </source>
</evidence>
<feature type="region of interest" description="Disordered" evidence="8">
    <location>
        <begin position="273"/>
        <end position="303"/>
    </location>
</feature>
<feature type="binding site" evidence="7">
    <location>
        <position position="141"/>
    </location>
    <ligand>
        <name>a 1,2-diacyl-sn-glycero-3-phospho-(1'-sn-glycerol)</name>
        <dbReference type="ChEBI" id="CHEBI:64716"/>
    </ligand>
</feature>
<keyword evidence="5 7" id="KW-1133">Transmembrane helix</keyword>
<feature type="compositionally biased region" description="Basic residues" evidence="8">
    <location>
        <begin position="288"/>
        <end position="303"/>
    </location>
</feature>
<evidence type="ECO:0000256" key="1">
    <source>
        <dbReference type="ARBA" id="ARBA00007150"/>
    </source>
</evidence>
<feature type="transmembrane region" description="Helical" evidence="7">
    <location>
        <begin position="210"/>
        <end position="228"/>
    </location>
</feature>
<organism evidence="9 10">
    <name type="scientific">Uabimicrobium amorphum</name>
    <dbReference type="NCBI Taxonomy" id="2596890"/>
    <lineage>
        <taxon>Bacteria</taxon>
        <taxon>Pseudomonadati</taxon>
        <taxon>Planctomycetota</taxon>
        <taxon>Candidatus Uabimicrobiia</taxon>
        <taxon>Candidatus Uabimicrobiales</taxon>
        <taxon>Candidatus Uabimicrobiaceae</taxon>
        <taxon>Candidatus Uabimicrobium</taxon>
    </lineage>
</organism>
<protein>
    <recommendedName>
        <fullName evidence="7">Phosphatidylglycerol--prolipoprotein diacylglyceryl transferase</fullName>
        <ecNumber evidence="7">2.5.1.145</ecNumber>
    </recommendedName>
</protein>
<dbReference type="InterPro" id="IPR001640">
    <property type="entry name" value="Lgt"/>
</dbReference>
<dbReference type="KEGG" id="uam:UABAM_04498"/>
<dbReference type="AlphaFoldDB" id="A0A5S9F6C0"/>
<dbReference type="PANTHER" id="PTHR30589:SF0">
    <property type="entry name" value="PHOSPHATIDYLGLYCEROL--PROLIPOPROTEIN DIACYLGLYCERYL TRANSFERASE"/>
    <property type="match status" value="1"/>
</dbReference>
<dbReference type="GO" id="GO:0042158">
    <property type="term" value="P:lipoprotein biosynthetic process"/>
    <property type="evidence" value="ECO:0007669"/>
    <property type="project" value="UniProtKB-UniRule"/>
</dbReference>
<comment type="similarity">
    <text evidence="1 7">Belongs to the Lgt family.</text>
</comment>
<dbReference type="PANTHER" id="PTHR30589">
    <property type="entry name" value="PROLIPOPROTEIN DIACYLGLYCERYL TRANSFERASE"/>
    <property type="match status" value="1"/>
</dbReference>
<feature type="transmembrane region" description="Helical" evidence="7">
    <location>
        <begin position="58"/>
        <end position="81"/>
    </location>
</feature>
<dbReference type="HAMAP" id="MF_01147">
    <property type="entry name" value="Lgt"/>
    <property type="match status" value="1"/>
</dbReference>
<comment type="subcellular location">
    <subcellularLocation>
        <location evidence="7">Cell membrane</location>
        <topology evidence="7">Multi-pass membrane protein</topology>
    </subcellularLocation>
</comment>
<evidence type="ECO:0000313" key="9">
    <source>
        <dbReference type="EMBL" id="BBM86112.1"/>
    </source>
</evidence>
<keyword evidence="3 7" id="KW-0808">Transferase</keyword>
<feature type="compositionally biased region" description="Basic and acidic residues" evidence="8">
    <location>
        <begin position="273"/>
        <end position="287"/>
    </location>
</feature>
<dbReference type="Proteomes" id="UP000326354">
    <property type="component" value="Chromosome"/>
</dbReference>
<keyword evidence="9" id="KW-0449">Lipoprotein</keyword>
<evidence type="ECO:0000256" key="4">
    <source>
        <dbReference type="ARBA" id="ARBA00022692"/>
    </source>
</evidence>
<dbReference type="GO" id="GO:0005886">
    <property type="term" value="C:plasma membrane"/>
    <property type="evidence" value="ECO:0007669"/>
    <property type="project" value="UniProtKB-SubCell"/>
</dbReference>
<keyword evidence="2 7" id="KW-1003">Cell membrane</keyword>
<dbReference type="RefSeq" id="WP_151970188.1">
    <property type="nucleotide sequence ID" value="NZ_AP019860.1"/>
</dbReference>
<dbReference type="EC" id="2.5.1.145" evidence="7"/>
<name>A0A5S9F6C0_UABAM</name>
<feature type="transmembrane region" description="Helical" evidence="7">
    <location>
        <begin position="93"/>
        <end position="112"/>
    </location>
</feature>
<dbReference type="Pfam" id="PF01790">
    <property type="entry name" value="LGT"/>
    <property type="match status" value="1"/>
</dbReference>
<keyword evidence="4 7" id="KW-0812">Transmembrane</keyword>
<feature type="transmembrane region" description="Helical" evidence="7">
    <location>
        <begin position="248"/>
        <end position="269"/>
    </location>
</feature>